<dbReference type="GO" id="GO:0009421">
    <property type="term" value="C:bacterial-type flagellum filament cap"/>
    <property type="evidence" value="ECO:0007669"/>
    <property type="project" value="InterPro"/>
</dbReference>
<dbReference type="Pfam" id="PF07195">
    <property type="entry name" value="FliD_C"/>
    <property type="match status" value="1"/>
</dbReference>
<evidence type="ECO:0000259" key="6">
    <source>
        <dbReference type="Pfam" id="PF02465"/>
    </source>
</evidence>
<feature type="domain" description="Flagellar hook-associated protein 2 N-terminal" evidence="6">
    <location>
        <begin position="10"/>
        <end position="105"/>
    </location>
</feature>
<protein>
    <recommendedName>
        <fullName evidence="5">Flagellar hook-associated protein 2</fullName>
        <shortName evidence="5">HAP2</shortName>
    </recommendedName>
    <alternativeName>
        <fullName evidence="5">Flagellar cap protein</fullName>
    </alternativeName>
</protein>
<evidence type="ECO:0000313" key="9">
    <source>
        <dbReference type="Proteomes" id="UP000242415"/>
    </source>
</evidence>
<keyword evidence="8" id="KW-0969">Cilium</keyword>
<dbReference type="GO" id="GO:0071973">
    <property type="term" value="P:bacterial-type flagellum-dependent cell motility"/>
    <property type="evidence" value="ECO:0007669"/>
    <property type="project" value="TreeGrafter"/>
</dbReference>
<dbReference type="OrthoDB" id="5241527at2"/>
<feature type="domain" description="Flagellar hook-associated protein 2 C-terminal" evidence="7">
    <location>
        <begin position="229"/>
        <end position="479"/>
    </location>
</feature>
<name>A0A1H3MXD8_9ACTN</name>
<evidence type="ECO:0000259" key="7">
    <source>
        <dbReference type="Pfam" id="PF07195"/>
    </source>
</evidence>
<accession>A0A1H3MXD8</accession>
<dbReference type="STRING" id="405436.SAMN05444365_103550"/>
<dbReference type="GO" id="GO:0007155">
    <property type="term" value="P:cell adhesion"/>
    <property type="evidence" value="ECO:0007669"/>
    <property type="project" value="InterPro"/>
</dbReference>
<keyword evidence="4 5" id="KW-0975">Bacterial flagellum</keyword>
<reference evidence="9" key="1">
    <citation type="submission" date="2016-10" db="EMBL/GenBank/DDBJ databases">
        <authorList>
            <person name="Varghese N."/>
            <person name="Submissions S."/>
        </authorList>
    </citation>
    <scope>NUCLEOTIDE SEQUENCE [LARGE SCALE GENOMIC DNA]</scope>
    <source>
        <strain evidence="9">DSM 45245</strain>
    </source>
</reference>
<dbReference type="InterPro" id="IPR003481">
    <property type="entry name" value="FliD_N"/>
</dbReference>
<keyword evidence="5" id="KW-0964">Secreted</keyword>
<evidence type="ECO:0000256" key="1">
    <source>
        <dbReference type="ARBA" id="ARBA00009764"/>
    </source>
</evidence>
<sequence>MALSLDGLVSGMDTTGLIQQLMQIEAMPRTALKNKVAVQNKAVASYQAVNTKMASLLNAAKAASDPKTWTAMKATSTSDAAAVTAAPGATAGALTFKVDRLAAAHTMTYGGRVSSLTDATAAPVMSGSTIDVLRADGTTTTVTPTDASLQSVVNAINGTANAAYKAAAVQVAPGQYSLQLTAATTGGTSAFANASAAAAADADADGGGTYVLTGLDELGSTSITTQGVDAKLTVGTATTYTMTSTSNTFTDIIPGVTVTATRVQSATDAPVTVSVGADKDGIAAKVQALFESINVALGEMKMQSATKTETTSAGTLVGDPAVRQLTQDILSAVGRGAGALGSFKSVGIELDKKGNLSFDKQKFLDSYAADPVKTQKFFDSYDNVAGGRASTLFEPGHDTAHGLARKLEVIGLKATEGIALPTDPINTPKEGLLTGLIQRRNDFVKDLNKQVESWDLRLDKREAALKKQFSGFEVTLGKLRQQSSWLSGQLASLPSPSAQ</sequence>
<keyword evidence="3" id="KW-0175">Coiled coil</keyword>
<evidence type="ECO:0000256" key="5">
    <source>
        <dbReference type="RuleBase" id="RU362066"/>
    </source>
</evidence>
<dbReference type="Pfam" id="PF02465">
    <property type="entry name" value="FliD_N"/>
    <property type="match status" value="1"/>
</dbReference>
<gene>
    <name evidence="8" type="ORF">SAMN05444365_103550</name>
</gene>
<evidence type="ECO:0000256" key="3">
    <source>
        <dbReference type="ARBA" id="ARBA00023054"/>
    </source>
</evidence>
<dbReference type="AlphaFoldDB" id="A0A1H3MXD8"/>
<keyword evidence="8" id="KW-0282">Flagellum</keyword>
<evidence type="ECO:0000256" key="2">
    <source>
        <dbReference type="ARBA" id="ARBA00011255"/>
    </source>
</evidence>
<dbReference type="RefSeq" id="WP_091555595.1">
    <property type="nucleotide sequence ID" value="NZ_FNPH01000003.1"/>
</dbReference>
<evidence type="ECO:0000313" key="8">
    <source>
        <dbReference type="EMBL" id="SDY80905.1"/>
    </source>
</evidence>
<evidence type="ECO:0000256" key="4">
    <source>
        <dbReference type="ARBA" id="ARBA00023143"/>
    </source>
</evidence>
<keyword evidence="8" id="KW-0966">Cell projection</keyword>
<organism evidence="8 9">
    <name type="scientific">Micromonospora pattaloongensis</name>
    <dbReference type="NCBI Taxonomy" id="405436"/>
    <lineage>
        <taxon>Bacteria</taxon>
        <taxon>Bacillati</taxon>
        <taxon>Actinomycetota</taxon>
        <taxon>Actinomycetes</taxon>
        <taxon>Micromonosporales</taxon>
        <taxon>Micromonosporaceae</taxon>
        <taxon>Micromonospora</taxon>
    </lineage>
</organism>
<comment type="subunit">
    <text evidence="2 5">Homopentamer.</text>
</comment>
<proteinExistence type="inferred from homology"/>
<dbReference type="PANTHER" id="PTHR30288">
    <property type="entry name" value="FLAGELLAR CAP/ASSEMBLY PROTEIN FLID"/>
    <property type="match status" value="1"/>
</dbReference>
<dbReference type="PANTHER" id="PTHR30288:SF0">
    <property type="entry name" value="FLAGELLAR HOOK-ASSOCIATED PROTEIN 2"/>
    <property type="match status" value="1"/>
</dbReference>
<dbReference type="GO" id="GO:0009424">
    <property type="term" value="C:bacterial-type flagellum hook"/>
    <property type="evidence" value="ECO:0007669"/>
    <property type="project" value="UniProtKB-UniRule"/>
</dbReference>
<comment type="subcellular location">
    <subcellularLocation>
        <location evidence="5">Secreted</location>
    </subcellularLocation>
    <subcellularLocation>
        <location evidence="5">Bacterial flagellum</location>
    </subcellularLocation>
</comment>
<dbReference type="GO" id="GO:0005576">
    <property type="term" value="C:extracellular region"/>
    <property type="evidence" value="ECO:0007669"/>
    <property type="project" value="UniProtKB-SubCell"/>
</dbReference>
<dbReference type="InterPro" id="IPR040026">
    <property type="entry name" value="FliD"/>
</dbReference>
<dbReference type="InterPro" id="IPR010809">
    <property type="entry name" value="FliD_C"/>
</dbReference>
<keyword evidence="9" id="KW-1185">Reference proteome</keyword>
<dbReference type="Proteomes" id="UP000242415">
    <property type="component" value="Unassembled WGS sequence"/>
</dbReference>
<comment type="function">
    <text evidence="5">Required for morphogenesis and for the elongation of the flagellar filament by facilitating polymerization of the flagellin monomers at the tip of growing filament. Forms a capping structure, which prevents flagellin subunits (transported through the central channel of the flagellum) from leaking out without polymerization at the distal end.</text>
</comment>
<dbReference type="EMBL" id="FNPH01000003">
    <property type="protein sequence ID" value="SDY80905.1"/>
    <property type="molecule type" value="Genomic_DNA"/>
</dbReference>
<comment type="similarity">
    <text evidence="1 5">Belongs to the FliD family.</text>
</comment>